<dbReference type="GO" id="GO:0015833">
    <property type="term" value="P:peptide transport"/>
    <property type="evidence" value="ECO:0007669"/>
    <property type="project" value="UniProtKB-KW"/>
</dbReference>
<name>A0A6M4JD99_9MOLU</name>
<evidence type="ECO:0000259" key="11">
    <source>
        <dbReference type="PROSITE" id="PS50928"/>
    </source>
</evidence>
<evidence type="ECO:0000256" key="3">
    <source>
        <dbReference type="ARBA" id="ARBA00022475"/>
    </source>
</evidence>
<dbReference type="Pfam" id="PF00528">
    <property type="entry name" value="BPD_transp_1"/>
    <property type="match status" value="1"/>
</dbReference>
<feature type="transmembrane region" description="Helical" evidence="10">
    <location>
        <begin position="320"/>
        <end position="345"/>
    </location>
</feature>
<evidence type="ECO:0000256" key="6">
    <source>
        <dbReference type="ARBA" id="ARBA00022927"/>
    </source>
</evidence>
<feature type="transmembrane region" description="Helical" evidence="10">
    <location>
        <begin position="191"/>
        <end position="214"/>
    </location>
</feature>
<dbReference type="EMBL" id="CP053097">
    <property type="protein sequence ID" value="QJR44305.1"/>
    <property type="molecule type" value="Genomic_DNA"/>
</dbReference>
<dbReference type="Proteomes" id="UP000502118">
    <property type="component" value="Chromosome"/>
</dbReference>
<feature type="transmembrane region" description="Helical" evidence="10">
    <location>
        <begin position="357"/>
        <end position="377"/>
    </location>
</feature>
<dbReference type="GO" id="GO:0015031">
    <property type="term" value="P:protein transport"/>
    <property type="evidence" value="ECO:0007669"/>
    <property type="project" value="UniProtKB-KW"/>
</dbReference>
<protein>
    <submittedName>
        <fullName evidence="12">ABC transporter permease subunit</fullName>
    </submittedName>
</protein>
<feature type="transmembrane region" description="Helical" evidence="10">
    <location>
        <begin position="254"/>
        <end position="270"/>
    </location>
</feature>
<dbReference type="PANTHER" id="PTHR43386:SF24">
    <property type="entry name" value="OLIGOPEPTIDE TRANSPORT SYSTEM PERMEASE PROTEIN AMID"/>
    <property type="match status" value="1"/>
</dbReference>
<dbReference type="InterPro" id="IPR035906">
    <property type="entry name" value="MetI-like_sf"/>
</dbReference>
<evidence type="ECO:0000256" key="7">
    <source>
        <dbReference type="ARBA" id="ARBA00022989"/>
    </source>
</evidence>
<dbReference type="AlphaFoldDB" id="A0A6M4JD99"/>
<evidence type="ECO:0000256" key="8">
    <source>
        <dbReference type="ARBA" id="ARBA00023136"/>
    </source>
</evidence>
<gene>
    <name evidence="12" type="ORF">HLA92_02590</name>
</gene>
<keyword evidence="8 10" id="KW-0472">Membrane</keyword>
<keyword evidence="5" id="KW-0571">Peptide transport</keyword>
<keyword evidence="13" id="KW-1185">Reference proteome</keyword>
<dbReference type="KEGG" id="mmio:HLA92_02590"/>
<dbReference type="GO" id="GO:0005886">
    <property type="term" value="C:plasma membrane"/>
    <property type="evidence" value="ECO:0007669"/>
    <property type="project" value="UniProtKB-SubCell"/>
</dbReference>
<evidence type="ECO:0000256" key="10">
    <source>
        <dbReference type="RuleBase" id="RU363032"/>
    </source>
</evidence>
<evidence type="ECO:0000313" key="12">
    <source>
        <dbReference type="EMBL" id="QJR44305.1"/>
    </source>
</evidence>
<feature type="domain" description="ABC transmembrane type-1" evidence="11">
    <location>
        <begin position="187"/>
        <end position="381"/>
    </location>
</feature>
<dbReference type="InterPro" id="IPR000515">
    <property type="entry name" value="MetI-like"/>
</dbReference>
<dbReference type="InterPro" id="IPR050366">
    <property type="entry name" value="BP-dependent_transpt_permease"/>
</dbReference>
<keyword evidence="6" id="KW-0653">Protein transport</keyword>
<dbReference type="Gene3D" id="1.10.3720.10">
    <property type="entry name" value="MetI-like"/>
    <property type="match status" value="1"/>
</dbReference>
<evidence type="ECO:0000313" key="13">
    <source>
        <dbReference type="Proteomes" id="UP000502118"/>
    </source>
</evidence>
<dbReference type="PROSITE" id="PS50928">
    <property type="entry name" value="ABC_TM1"/>
    <property type="match status" value="1"/>
</dbReference>
<sequence length="387" mass="44374">MHSNKFKFVNQNHYKRDSFVLIQKEHKQFWKRFFSKKINYFVLSFFIVSCFLLVSLRIFIQYDPQQSVNAQSDLVNNLNPALNPIVQKHFERGDSLNFIYKIRDLEELRAKQLTIEPMFKILFDSSYLAGGGDKTINTDIVTLSYNSYDLLKAIELNGLAQEVHNYNFILGTNANGIDIWSRIWYSTFNTISILVIVTVLNAIIGTFLGSYVALNENKFISKVFISISYIISSIPEIIWIILLCALYNGSIPSIFLSFLFISWVPFYELAKQETQRIRNLDFILAAKSIGKNTFQIIVSDIFTNIFSLLAIFFVERIAMGILIVSAISFLDFIHSSTYATIGVVLKESIQSISQNPYFFITIISSLSIITLSFKFFATSLAFANEVK</sequence>
<keyword evidence="3" id="KW-1003">Cell membrane</keyword>
<accession>A0A6M4JD99</accession>
<evidence type="ECO:0000256" key="4">
    <source>
        <dbReference type="ARBA" id="ARBA00022692"/>
    </source>
</evidence>
<dbReference type="PANTHER" id="PTHR43386">
    <property type="entry name" value="OLIGOPEPTIDE TRANSPORT SYSTEM PERMEASE PROTEIN APPC"/>
    <property type="match status" value="1"/>
</dbReference>
<keyword evidence="2 10" id="KW-0813">Transport</keyword>
<evidence type="ECO:0000256" key="9">
    <source>
        <dbReference type="ARBA" id="ARBA00024202"/>
    </source>
</evidence>
<keyword evidence="4 10" id="KW-0812">Transmembrane</keyword>
<feature type="transmembrane region" description="Helical" evidence="10">
    <location>
        <begin position="226"/>
        <end position="248"/>
    </location>
</feature>
<comment type="similarity">
    <text evidence="9">Belongs to the binding-protein-dependent transport system permease family. OppBC subfamily.</text>
</comment>
<proteinExistence type="inferred from homology"/>
<feature type="transmembrane region" description="Helical" evidence="10">
    <location>
        <begin position="38"/>
        <end position="60"/>
    </location>
</feature>
<dbReference type="SUPFAM" id="SSF161098">
    <property type="entry name" value="MetI-like"/>
    <property type="match status" value="1"/>
</dbReference>
<reference evidence="12 13" key="1">
    <citation type="submission" date="2020-05" db="EMBL/GenBank/DDBJ databases">
        <title>Novel Mycoplasma species detected in Mirounga angustirostris (northern elephant seal) from the USA.</title>
        <authorList>
            <person name="Volokhov D.V."/>
        </authorList>
    </citation>
    <scope>NUCLEOTIDE SEQUENCE [LARGE SCALE GENOMIC DNA]</scope>
    <source>
        <strain evidence="12 13">Mirounga ES2806-NAS</strain>
    </source>
</reference>
<evidence type="ECO:0000256" key="5">
    <source>
        <dbReference type="ARBA" id="ARBA00022856"/>
    </source>
</evidence>
<comment type="subcellular location">
    <subcellularLocation>
        <location evidence="1 10">Cell membrane</location>
        <topology evidence="1 10">Multi-pass membrane protein</topology>
    </subcellularLocation>
</comment>
<evidence type="ECO:0000256" key="2">
    <source>
        <dbReference type="ARBA" id="ARBA00022448"/>
    </source>
</evidence>
<dbReference type="GO" id="GO:0055085">
    <property type="term" value="P:transmembrane transport"/>
    <property type="evidence" value="ECO:0007669"/>
    <property type="project" value="InterPro"/>
</dbReference>
<dbReference type="RefSeq" id="WP_171113246.1">
    <property type="nucleotide sequence ID" value="NZ_CP053097.1"/>
</dbReference>
<keyword evidence="7 10" id="KW-1133">Transmembrane helix</keyword>
<feature type="transmembrane region" description="Helical" evidence="10">
    <location>
        <begin position="294"/>
        <end position="314"/>
    </location>
</feature>
<organism evidence="12 13">
    <name type="scientific">Mycoplasma miroungirhinis</name>
    <dbReference type="NCBI Taxonomy" id="754516"/>
    <lineage>
        <taxon>Bacteria</taxon>
        <taxon>Bacillati</taxon>
        <taxon>Mycoplasmatota</taxon>
        <taxon>Mollicutes</taxon>
        <taxon>Mycoplasmataceae</taxon>
        <taxon>Mycoplasma</taxon>
    </lineage>
</organism>
<evidence type="ECO:0000256" key="1">
    <source>
        <dbReference type="ARBA" id="ARBA00004651"/>
    </source>
</evidence>